<reference evidence="2 3" key="2">
    <citation type="submission" date="2019-01" db="EMBL/GenBank/DDBJ databases">
        <title>The decoding of complex shrimp genome reveals the adaptation for benthos swimmer, frequently molting mechanism and breeding impact on genome.</title>
        <authorList>
            <person name="Sun Y."/>
            <person name="Gao Y."/>
            <person name="Yu Y."/>
        </authorList>
    </citation>
    <scope>NUCLEOTIDE SEQUENCE [LARGE SCALE GENOMIC DNA]</scope>
    <source>
        <tissue evidence="2">Muscle</tissue>
    </source>
</reference>
<organism evidence="2 3">
    <name type="scientific">Penaeus vannamei</name>
    <name type="common">Whiteleg shrimp</name>
    <name type="synonym">Litopenaeus vannamei</name>
    <dbReference type="NCBI Taxonomy" id="6689"/>
    <lineage>
        <taxon>Eukaryota</taxon>
        <taxon>Metazoa</taxon>
        <taxon>Ecdysozoa</taxon>
        <taxon>Arthropoda</taxon>
        <taxon>Crustacea</taxon>
        <taxon>Multicrustacea</taxon>
        <taxon>Malacostraca</taxon>
        <taxon>Eumalacostraca</taxon>
        <taxon>Eucarida</taxon>
        <taxon>Decapoda</taxon>
        <taxon>Dendrobranchiata</taxon>
        <taxon>Penaeoidea</taxon>
        <taxon>Penaeidae</taxon>
        <taxon>Penaeus</taxon>
    </lineage>
</organism>
<dbReference type="Gene3D" id="3.40.33.10">
    <property type="entry name" value="CAP"/>
    <property type="match status" value="1"/>
</dbReference>
<accession>A0A3R7QL65</accession>
<reference evidence="2 3" key="1">
    <citation type="submission" date="2018-04" db="EMBL/GenBank/DDBJ databases">
        <authorList>
            <person name="Zhang X."/>
            <person name="Yuan J."/>
            <person name="Li F."/>
            <person name="Xiang J."/>
        </authorList>
    </citation>
    <scope>NUCLEOTIDE SEQUENCE [LARGE SCALE GENOMIC DNA]</scope>
    <source>
        <tissue evidence="2">Muscle</tissue>
    </source>
</reference>
<dbReference type="OrthoDB" id="414826at2759"/>
<dbReference type="Pfam" id="PF00188">
    <property type="entry name" value="CAP"/>
    <property type="match status" value="1"/>
</dbReference>
<evidence type="ECO:0000313" key="3">
    <source>
        <dbReference type="Proteomes" id="UP000283509"/>
    </source>
</evidence>
<dbReference type="CDD" id="cd05380">
    <property type="entry name" value="CAP_euk"/>
    <property type="match status" value="1"/>
</dbReference>
<dbReference type="PRINTS" id="PR00838">
    <property type="entry name" value="V5ALLERGEN"/>
</dbReference>
<dbReference type="AlphaFoldDB" id="A0A3R7QL65"/>
<proteinExistence type="predicted"/>
<dbReference type="InterPro" id="IPR014044">
    <property type="entry name" value="CAP_dom"/>
</dbReference>
<name>A0A3R7QL65_PENVA</name>
<dbReference type="EMBL" id="QCYY01002369">
    <property type="protein sequence ID" value="ROT70930.1"/>
    <property type="molecule type" value="Genomic_DNA"/>
</dbReference>
<dbReference type="Proteomes" id="UP000283509">
    <property type="component" value="Unassembled WGS sequence"/>
</dbReference>
<feature type="domain" description="SCP" evidence="1">
    <location>
        <begin position="181"/>
        <end position="333"/>
    </location>
</feature>
<comment type="caution">
    <text evidence="2">The sequence shown here is derived from an EMBL/GenBank/DDBJ whole genome shotgun (WGS) entry which is preliminary data.</text>
</comment>
<dbReference type="PANTHER" id="PTHR10334">
    <property type="entry name" value="CYSTEINE-RICH SECRETORY PROTEIN-RELATED"/>
    <property type="match status" value="1"/>
</dbReference>
<dbReference type="InterPro" id="IPR002413">
    <property type="entry name" value="V5_allergen-like"/>
</dbReference>
<dbReference type="InterPro" id="IPR001283">
    <property type="entry name" value="CRISP-related"/>
</dbReference>
<protein>
    <submittedName>
        <fullName evidence="2">SCP-like extracellular domain containing protein 1</fullName>
    </submittedName>
</protein>
<gene>
    <name evidence="2" type="ORF">C7M84_010771</name>
</gene>
<dbReference type="PRINTS" id="PR00837">
    <property type="entry name" value="V5TPXLIKE"/>
</dbReference>
<dbReference type="SUPFAM" id="SSF55797">
    <property type="entry name" value="PR-1-like"/>
    <property type="match status" value="1"/>
</dbReference>
<dbReference type="InterPro" id="IPR035940">
    <property type="entry name" value="CAP_sf"/>
</dbReference>
<dbReference type="SMART" id="SM00198">
    <property type="entry name" value="SCP"/>
    <property type="match status" value="1"/>
</dbReference>
<evidence type="ECO:0000259" key="1">
    <source>
        <dbReference type="SMART" id="SM00198"/>
    </source>
</evidence>
<sequence length="359" mass="39324">MCERLQSADTGEGAGLSRNVGLRKCLYNDILYKRNTVIENLPEACAQLVCRMKRRKPKVVLEPVEGCTCSRSASRVPKVESEPEGGDVASDAFYDTGARAARSCWFNRRRRVNSTVAILEDHCVGVVCVYNASAARAVLEARFLPGCVCGACDYAQFSAEHSMLLPPNPECNAHRSGVSEAEKLEILEAHNTLRAKVARGEESQGDSGPQPSGADIRELVWNDELAQVAQAWAEQCKGGHDGYAKRKICSRDYAVGQNVFRKWGHNPDSVWTEAIQSWYNEVANMPHTFVDQFTGSPPSGKIIGHYTRIKSGTTYPESKVYVCNYGRNGNSINSPVYTRGPAASECSGGESTRYPGLCL</sequence>
<evidence type="ECO:0000313" key="2">
    <source>
        <dbReference type="EMBL" id="ROT70930.1"/>
    </source>
</evidence>
<keyword evidence="3" id="KW-1185">Reference proteome</keyword>